<gene>
    <name evidence="2" type="ORF">TKK_011317</name>
</gene>
<protein>
    <submittedName>
        <fullName evidence="2">Uncharacterized protein</fullName>
    </submittedName>
</protein>
<feature type="region of interest" description="Disordered" evidence="1">
    <location>
        <begin position="61"/>
        <end position="92"/>
    </location>
</feature>
<reference evidence="2 3" key="1">
    <citation type="journal article" date="2024" name="bioRxiv">
        <title>A reference genome for Trichogramma kaykai: A tiny desert-dwelling parasitoid wasp with competing sex-ratio distorters.</title>
        <authorList>
            <person name="Culotta J."/>
            <person name="Lindsey A.R."/>
        </authorList>
    </citation>
    <scope>NUCLEOTIDE SEQUENCE [LARGE SCALE GENOMIC DNA]</scope>
    <source>
        <strain evidence="2 3">KSX58</strain>
    </source>
</reference>
<feature type="region of interest" description="Disordered" evidence="1">
    <location>
        <begin position="1"/>
        <end position="21"/>
    </location>
</feature>
<keyword evidence="3" id="KW-1185">Reference proteome</keyword>
<organism evidence="2 3">
    <name type="scientific">Trichogramma kaykai</name>
    <dbReference type="NCBI Taxonomy" id="54128"/>
    <lineage>
        <taxon>Eukaryota</taxon>
        <taxon>Metazoa</taxon>
        <taxon>Ecdysozoa</taxon>
        <taxon>Arthropoda</taxon>
        <taxon>Hexapoda</taxon>
        <taxon>Insecta</taxon>
        <taxon>Pterygota</taxon>
        <taxon>Neoptera</taxon>
        <taxon>Endopterygota</taxon>
        <taxon>Hymenoptera</taxon>
        <taxon>Apocrita</taxon>
        <taxon>Proctotrupomorpha</taxon>
        <taxon>Chalcidoidea</taxon>
        <taxon>Trichogrammatidae</taxon>
        <taxon>Trichogramma</taxon>
    </lineage>
</organism>
<accession>A0ABD2WN55</accession>
<evidence type="ECO:0000313" key="2">
    <source>
        <dbReference type="EMBL" id="KAL3394295.1"/>
    </source>
</evidence>
<feature type="compositionally biased region" description="Acidic residues" evidence="1">
    <location>
        <begin position="75"/>
        <end position="92"/>
    </location>
</feature>
<dbReference type="EMBL" id="JBJJXI010000092">
    <property type="protein sequence ID" value="KAL3394295.1"/>
    <property type="molecule type" value="Genomic_DNA"/>
</dbReference>
<dbReference type="Proteomes" id="UP001627154">
    <property type="component" value="Unassembled WGS sequence"/>
</dbReference>
<sequence>MQNAPAIDGVCTPPENPDRPIIDPNADLMENIFHRQEVVDQQFFNNVGNHDDDEYVEKEEQMANAVQEEPPSANDSDEDSPAQEPDDLVPEQ</sequence>
<proteinExistence type="predicted"/>
<evidence type="ECO:0000256" key="1">
    <source>
        <dbReference type="SAM" id="MobiDB-lite"/>
    </source>
</evidence>
<dbReference type="AlphaFoldDB" id="A0ABD2WN55"/>
<evidence type="ECO:0000313" key="3">
    <source>
        <dbReference type="Proteomes" id="UP001627154"/>
    </source>
</evidence>
<name>A0ABD2WN55_9HYME</name>
<comment type="caution">
    <text evidence="2">The sequence shown here is derived from an EMBL/GenBank/DDBJ whole genome shotgun (WGS) entry which is preliminary data.</text>
</comment>